<evidence type="ECO:0000313" key="3">
    <source>
        <dbReference type="Proteomes" id="UP000043763"/>
    </source>
</evidence>
<dbReference type="OrthoDB" id="9801699at2"/>
<name>A0A0G4K548_9SPIR</name>
<protein>
    <recommendedName>
        <fullName evidence="1">BFD-like [2Fe-2S]-binding domain-containing protein</fullName>
    </recommendedName>
</protein>
<gene>
    <name evidence="2" type="ORF">BRSU_0813</name>
</gene>
<proteinExistence type="predicted"/>
<dbReference type="RefSeq" id="WP_048593916.1">
    <property type="nucleotide sequence ID" value="NZ_CVLB01000001.1"/>
</dbReference>
<feature type="domain" description="BFD-like [2Fe-2S]-binding" evidence="1">
    <location>
        <begin position="7"/>
        <end position="54"/>
    </location>
</feature>
<organism evidence="2 3">
    <name type="scientific">Brachyspira suanatina</name>
    <dbReference type="NCBI Taxonomy" id="381802"/>
    <lineage>
        <taxon>Bacteria</taxon>
        <taxon>Pseudomonadati</taxon>
        <taxon>Spirochaetota</taxon>
        <taxon>Spirochaetia</taxon>
        <taxon>Brachyspirales</taxon>
        <taxon>Brachyspiraceae</taxon>
        <taxon>Brachyspira</taxon>
    </lineage>
</organism>
<keyword evidence="3" id="KW-1185">Reference proteome</keyword>
<dbReference type="AlphaFoldDB" id="A0A0G4K548"/>
<dbReference type="EMBL" id="CVLB01000001">
    <property type="protein sequence ID" value="CRF32462.1"/>
    <property type="molecule type" value="Genomic_DNA"/>
</dbReference>
<dbReference type="InterPro" id="IPR007419">
    <property type="entry name" value="BFD-like_2Fe2S-bd_dom"/>
</dbReference>
<dbReference type="InterPro" id="IPR041854">
    <property type="entry name" value="BFD-like_2Fe2S-bd_dom_sf"/>
</dbReference>
<dbReference type="Gene3D" id="1.10.10.1100">
    <property type="entry name" value="BFD-like [2Fe-2S]-binding domain"/>
    <property type="match status" value="1"/>
</dbReference>
<evidence type="ECO:0000313" key="2">
    <source>
        <dbReference type="EMBL" id="CRF32462.1"/>
    </source>
</evidence>
<dbReference type="Proteomes" id="UP000043763">
    <property type="component" value="Unassembled WGS sequence"/>
</dbReference>
<evidence type="ECO:0000259" key="1">
    <source>
        <dbReference type="Pfam" id="PF04324"/>
    </source>
</evidence>
<sequence length="59" mass="6878">MSNNDFICKCKELSIEEIKYLEKEHGIKTLKELVKHTKAGTECGGCRNKLKEMFKFNLK</sequence>
<dbReference type="Pfam" id="PF04324">
    <property type="entry name" value="Fer2_BFD"/>
    <property type="match status" value="1"/>
</dbReference>
<reference evidence="3" key="1">
    <citation type="submission" date="2015-04" db="EMBL/GenBank/DDBJ databases">
        <authorList>
            <person name="Mushtaq Mamoona"/>
        </authorList>
    </citation>
    <scope>NUCLEOTIDE SEQUENCE [LARGE SCALE GENOMIC DNA]</scope>
    <source>
        <strain evidence="3">AN4859/03</strain>
    </source>
</reference>
<accession>A0A0G4K548</accession>